<evidence type="ECO:0000256" key="1">
    <source>
        <dbReference type="ARBA" id="ARBA00001043"/>
    </source>
</evidence>
<keyword evidence="5 7" id="KW-0659">Purine metabolism</keyword>
<dbReference type="AlphaFoldDB" id="A0A9J7ANJ5"/>
<dbReference type="InterPro" id="IPR023416">
    <property type="entry name" value="Transthyretin/HIU_hydrolase_d"/>
</dbReference>
<evidence type="ECO:0000313" key="10">
    <source>
        <dbReference type="Proteomes" id="UP001060336"/>
    </source>
</evidence>
<dbReference type="FunFam" id="2.60.40.180:FF:000005">
    <property type="entry name" value="5-hydroxyisourate hydrolase"/>
    <property type="match status" value="1"/>
</dbReference>
<dbReference type="Proteomes" id="UP001060336">
    <property type="component" value="Chromosome"/>
</dbReference>
<dbReference type="InterPro" id="IPR014306">
    <property type="entry name" value="Hydroxyisourate_hydrolase"/>
</dbReference>
<dbReference type="SUPFAM" id="SSF49472">
    <property type="entry name" value="Transthyretin (synonym: prealbumin)"/>
    <property type="match status" value="1"/>
</dbReference>
<evidence type="ECO:0000256" key="6">
    <source>
        <dbReference type="ARBA" id="ARBA00022801"/>
    </source>
</evidence>
<dbReference type="CDD" id="cd05822">
    <property type="entry name" value="TLP_HIUase"/>
    <property type="match status" value="1"/>
</dbReference>
<dbReference type="PANTHER" id="PTHR10395:SF7">
    <property type="entry name" value="5-HYDROXYISOURATE HYDROLASE"/>
    <property type="match status" value="1"/>
</dbReference>
<feature type="domain" description="Transthyretin/hydroxyisourate hydrolase" evidence="8">
    <location>
        <begin position="6"/>
        <end position="118"/>
    </location>
</feature>
<accession>A0A9J7ANJ5</accession>
<name>A0A9J7ANJ5_9PROT</name>
<comment type="function">
    <text evidence="2">Catalyzes the hydrolysis of 5-hydroxyisourate (HIU) to 2-oxo-4-hydroxy-4-carboxy-5-ureidoimidazoline (OHCU).</text>
</comment>
<reference evidence="9" key="1">
    <citation type="submission" date="2022-08" db="EMBL/GenBank/DDBJ databases">
        <title>Nisaea acidiphila sp. nov., isolated from a marine algal debris and emended description of the genus Nisaea Urios et al. 2008.</title>
        <authorList>
            <person name="Kwon K."/>
        </authorList>
    </citation>
    <scope>NUCLEOTIDE SEQUENCE</scope>
    <source>
        <strain evidence="9">MEBiC11861</strain>
    </source>
</reference>
<evidence type="ECO:0000256" key="7">
    <source>
        <dbReference type="RuleBase" id="RU361270"/>
    </source>
</evidence>
<comment type="subunit">
    <text evidence="4 7">Homotetramer.</text>
</comment>
<proteinExistence type="inferred from homology"/>
<evidence type="ECO:0000259" key="8">
    <source>
        <dbReference type="Pfam" id="PF00576"/>
    </source>
</evidence>
<comment type="similarity">
    <text evidence="3 7">Belongs to the transthyretin family. 5-hydroxyisourate hydrolase subfamily.</text>
</comment>
<dbReference type="EC" id="3.5.2.17" evidence="7"/>
<dbReference type="InterPro" id="IPR023418">
    <property type="entry name" value="Thyroxine_BS"/>
</dbReference>
<organism evidence="9 10">
    <name type="scientific">Nisaea acidiphila</name>
    <dbReference type="NCBI Taxonomy" id="1862145"/>
    <lineage>
        <taxon>Bacteria</taxon>
        <taxon>Pseudomonadati</taxon>
        <taxon>Pseudomonadota</taxon>
        <taxon>Alphaproteobacteria</taxon>
        <taxon>Rhodospirillales</taxon>
        <taxon>Thalassobaculaceae</taxon>
        <taxon>Nisaea</taxon>
    </lineage>
</organism>
<keyword evidence="6 7" id="KW-0378">Hydrolase</keyword>
<dbReference type="Pfam" id="PF00576">
    <property type="entry name" value="Transthyretin"/>
    <property type="match status" value="1"/>
</dbReference>
<dbReference type="RefSeq" id="WP_257767746.1">
    <property type="nucleotide sequence ID" value="NZ_CP102480.1"/>
</dbReference>
<dbReference type="PROSITE" id="PS00768">
    <property type="entry name" value="TRANSTHYRETIN_1"/>
    <property type="match status" value="1"/>
</dbReference>
<evidence type="ECO:0000256" key="4">
    <source>
        <dbReference type="ARBA" id="ARBA00011881"/>
    </source>
</evidence>
<dbReference type="EMBL" id="CP102480">
    <property type="protein sequence ID" value="UUX49211.1"/>
    <property type="molecule type" value="Genomic_DNA"/>
</dbReference>
<sequence>MASGRLTTHVLDQAAGTPAAGLKIALYRLDGEERELVSSTVTNDDGRTDAPMASGDSFIAGSYELVFEAGDYLRRAGHVSGDILFLDRIPLRFGIADASQHFHVPLLLSPYGYATYRGS</sequence>
<evidence type="ECO:0000256" key="3">
    <source>
        <dbReference type="ARBA" id="ARBA00009850"/>
    </source>
</evidence>
<evidence type="ECO:0000313" key="9">
    <source>
        <dbReference type="EMBL" id="UUX49211.1"/>
    </source>
</evidence>
<dbReference type="KEGG" id="naci:NUH88_17625"/>
<dbReference type="GO" id="GO:0006144">
    <property type="term" value="P:purine nucleobase metabolic process"/>
    <property type="evidence" value="ECO:0007669"/>
    <property type="project" value="UniProtKB-KW"/>
</dbReference>
<comment type="catalytic activity">
    <reaction evidence="1 7">
        <text>5-hydroxyisourate + H2O = 5-hydroxy-2-oxo-4-ureido-2,5-dihydro-1H-imidazole-5-carboxylate + H(+)</text>
        <dbReference type="Rhea" id="RHEA:23736"/>
        <dbReference type="ChEBI" id="CHEBI:15377"/>
        <dbReference type="ChEBI" id="CHEBI:15378"/>
        <dbReference type="ChEBI" id="CHEBI:18072"/>
        <dbReference type="ChEBI" id="CHEBI:58639"/>
        <dbReference type="EC" id="3.5.2.17"/>
    </reaction>
</comment>
<evidence type="ECO:0000256" key="2">
    <source>
        <dbReference type="ARBA" id="ARBA00002704"/>
    </source>
</evidence>
<gene>
    <name evidence="9" type="primary">uraH</name>
    <name evidence="9" type="ORF">NUH88_17625</name>
</gene>
<dbReference type="InterPro" id="IPR036817">
    <property type="entry name" value="Transthyretin/HIU_hydrolase_sf"/>
</dbReference>
<dbReference type="PANTHER" id="PTHR10395">
    <property type="entry name" value="URICASE AND TRANSTHYRETIN-RELATED"/>
    <property type="match status" value="1"/>
</dbReference>
<protein>
    <recommendedName>
        <fullName evidence="7">5-hydroxyisourate hydrolase</fullName>
        <shortName evidence="7">HIU hydrolase</shortName>
        <shortName evidence="7">HIUHase</shortName>
        <ecNumber evidence="7">3.5.2.17</ecNumber>
    </recommendedName>
</protein>
<evidence type="ECO:0000256" key="5">
    <source>
        <dbReference type="ARBA" id="ARBA00022631"/>
    </source>
</evidence>
<dbReference type="NCBIfam" id="TIGR02962">
    <property type="entry name" value="hdxy_isourate"/>
    <property type="match status" value="1"/>
</dbReference>
<dbReference type="Gene3D" id="2.60.40.180">
    <property type="entry name" value="Transthyretin/hydroxyisourate hydrolase domain"/>
    <property type="match status" value="1"/>
</dbReference>
<keyword evidence="10" id="KW-1185">Reference proteome</keyword>
<dbReference type="GO" id="GO:0033971">
    <property type="term" value="F:hydroxyisourate hydrolase activity"/>
    <property type="evidence" value="ECO:0007669"/>
    <property type="project" value="UniProtKB-EC"/>
</dbReference>